<keyword evidence="4" id="KW-0378">Hydrolase</keyword>
<name>A0A1M7YGK8_9BACT</name>
<dbReference type="InterPro" id="IPR000064">
    <property type="entry name" value="NLP_P60_dom"/>
</dbReference>
<keyword evidence="8" id="KW-0449">Lipoprotein</keyword>
<feature type="transmembrane region" description="Helical" evidence="6">
    <location>
        <begin position="45"/>
        <end position="66"/>
    </location>
</feature>
<sequence>MFITVSTKQNHGHFLPTPSFPYKLIEATLETYTAMISKMSLPKTILLRLLPAVILLVPLVLPSGCARREVRYIPRSGYDLPVDAASTRKALQQFYHNWQGIPYQIGGMSPAAVDCSGLAAIAYNDIFGIKLPRTVDEQASYGRKIPNDTLHPGDLLFFKTGIFQKHVGIFFEKNRFIHASSTKGVMISSLDEPYWQDNFVKATRIYNYKHTASR</sequence>
<dbReference type="EMBL" id="FRFE01000027">
    <property type="protein sequence ID" value="SHO51668.1"/>
    <property type="molecule type" value="Genomic_DNA"/>
</dbReference>
<keyword evidence="2" id="KW-0645">Protease</keyword>
<keyword evidence="3" id="KW-0732">Signal</keyword>
<dbReference type="Pfam" id="PF00877">
    <property type="entry name" value="NLPC_P60"/>
    <property type="match status" value="1"/>
</dbReference>
<feature type="domain" description="NlpC/P60" evidence="7">
    <location>
        <begin position="85"/>
        <end position="206"/>
    </location>
</feature>
<dbReference type="SUPFAM" id="SSF54001">
    <property type="entry name" value="Cysteine proteinases"/>
    <property type="match status" value="1"/>
</dbReference>
<dbReference type="STRING" id="1121416.SAMN02745220_04139"/>
<dbReference type="Gene3D" id="3.90.1720.10">
    <property type="entry name" value="endopeptidase domain like (from Nostoc punctiforme)"/>
    <property type="match status" value="1"/>
</dbReference>
<dbReference type="InterPro" id="IPR052062">
    <property type="entry name" value="Murein_DD/LD_carboxypeptidase"/>
</dbReference>
<comment type="similarity">
    <text evidence="1">Belongs to the peptidase C40 family.</text>
</comment>
<evidence type="ECO:0000256" key="4">
    <source>
        <dbReference type="ARBA" id="ARBA00022801"/>
    </source>
</evidence>
<dbReference type="PROSITE" id="PS51935">
    <property type="entry name" value="NLPC_P60"/>
    <property type="match status" value="1"/>
</dbReference>
<evidence type="ECO:0000256" key="3">
    <source>
        <dbReference type="ARBA" id="ARBA00022729"/>
    </source>
</evidence>
<keyword evidence="6" id="KW-0812">Transmembrane</keyword>
<dbReference type="GO" id="GO:0008234">
    <property type="term" value="F:cysteine-type peptidase activity"/>
    <property type="evidence" value="ECO:0007669"/>
    <property type="project" value="UniProtKB-KW"/>
</dbReference>
<protein>
    <submittedName>
        <fullName evidence="8">Probable lipoprotein NlpC</fullName>
    </submittedName>
</protein>
<accession>A0A1M7YGK8</accession>
<evidence type="ECO:0000256" key="1">
    <source>
        <dbReference type="ARBA" id="ARBA00007074"/>
    </source>
</evidence>
<reference evidence="8 9" key="1">
    <citation type="submission" date="2016-12" db="EMBL/GenBank/DDBJ databases">
        <authorList>
            <person name="Song W.-J."/>
            <person name="Kurnit D.M."/>
        </authorList>
    </citation>
    <scope>NUCLEOTIDE SEQUENCE [LARGE SCALE GENOMIC DNA]</scope>
    <source>
        <strain evidence="8 9">DSM 18488</strain>
    </source>
</reference>
<keyword evidence="6" id="KW-0472">Membrane</keyword>
<evidence type="ECO:0000256" key="6">
    <source>
        <dbReference type="SAM" id="Phobius"/>
    </source>
</evidence>
<evidence type="ECO:0000259" key="7">
    <source>
        <dbReference type="PROSITE" id="PS51935"/>
    </source>
</evidence>
<evidence type="ECO:0000256" key="2">
    <source>
        <dbReference type="ARBA" id="ARBA00022670"/>
    </source>
</evidence>
<dbReference type="InterPro" id="IPR038765">
    <property type="entry name" value="Papain-like_cys_pep_sf"/>
</dbReference>
<proteinExistence type="inferred from homology"/>
<evidence type="ECO:0000256" key="5">
    <source>
        <dbReference type="ARBA" id="ARBA00022807"/>
    </source>
</evidence>
<organism evidence="8 9">
    <name type="scientific">Desulfopila aestuarii DSM 18488</name>
    <dbReference type="NCBI Taxonomy" id="1121416"/>
    <lineage>
        <taxon>Bacteria</taxon>
        <taxon>Pseudomonadati</taxon>
        <taxon>Thermodesulfobacteriota</taxon>
        <taxon>Desulfobulbia</taxon>
        <taxon>Desulfobulbales</taxon>
        <taxon>Desulfocapsaceae</taxon>
        <taxon>Desulfopila</taxon>
    </lineage>
</organism>
<dbReference type="GO" id="GO:0006508">
    <property type="term" value="P:proteolysis"/>
    <property type="evidence" value="ECO:0007669"/>
    <property type="project" value="UniProtKB-KW"/>
</dbReference>
<keyword evidence="6" id="KW-1133">Transmembrane helix</keyword>
<evidence type="ECO:0000313" key="9">
    <source>
        <dbReference type="Proteomes" id="UP000184603"/>
    </source>
</evidence>
<dbReference type="Proteomes" id="UP000184603">
    <property type="component" value="Unassembled WGS sequence"/>
</dbReference>
<keyword evidence="5" id="KW-0788">Thiol protease</keyword>
<dbReference type="PANTHER" id="PTHR47360">
    <property type="entry name" value="MUREIN DD-ENDOPEPTIDASE MEPS/MUREIN LD-CARBOXYPEPTIDASE"/>
    <property type="match status" value="1"/>
</dbReference>
<dbReference type="AlphaFoldDB" id="A0A1M7YGK8"/>
<dbReference type="PANTHER" id="PTHR47360:SF1">
    <property type="entry name" value="ENDOPEPTIDASE NLPC-RELATED"/>
    <property type="match status" value="1"/>
</dbReference>
<keyword evidence="9" id="KW-1185">Reference proteome</keyword>
<gene>
    <name evidence="8" type="ORF">SAMN02745220_04139</name>
</gene>
<evidence type="ECO:0000313" key="8">
    <source>
        <dbReference type="EMBL" id="SHO51668.1"/>
    </source>
</evidence>